<dbReference type="InterPro" id="IPR017853">
    <property type="entry name" value="GH"/>
</dbReference>
<evidence type="ECO:0000259" key="11">
    <source>
        <dbReference type="PROSITE" id="PS51760"/>
    </source>
</evidence>
<evidence type="ECO:0000256" key="7">
    <source>
        <dbReference type="ARBA" id="ARBA00023295"/>
    </source>
</evidence>
<dbReference type="InterPro" id="IPR031158">
    <property type="entry name" value="GH10_AS"/>
</dbReference>
<proteinExistence type="inferred from homology"/>
<comment type="caution">
    <text evidence="12">The sequence shown here is derived from an EMBL/GenBank/DDBJ whole genome shotgun (WGS) entry which is preliminary data.</text>
</comment>
<organism evidence="12 13">
    <name type="scientific">Bradyrhizobium valentinum</name>
    <dbReference type="NCBI Taxonomy" id="1518501"/>
    <lineage>
        <taxon>Bacteria</taxon>
        <taxon>Pseudomonadati</taxon>
        <taxon>Pseudomonadota</taxon>
        <taxon>Alphaproteobacteria</taxon>
        <taxon>Hyphomicrobiales</taxon>
        <taxon>Nitrobacteraceae</taxon>
        <taxon>Bradyrhizobium</taxon>
    </lineage>
</organism>
<dbReference type="SMART" id="SM00633">
    <property type="entry name" value="Glyco_10"/>
    <property type="match status" value="1"/>
</dbReference>
<name>A0A0R3KWU0_9BRAD</name>
<keyword evidence="13" id="KW-1185">Reference proteome</keyword>
<comment type="similarity">
    <text evidence="2 10">Belongs to the glycosyl hydrolase 10 (cellulase F) family.</text>
</comment>
<keyword evidence="8 10" id="KW-0624">Polysaccharide degradation</keyword>
<gene>
    <name evidence="12" type="ORF">CP49_11730</name>
</gene>
<protein>
    <recommendedName>
        <fullName evidence="10">Beta-xylanase</fullName>
        <ecNumber evidence="10">3.2.1.8</ecNumber>
    </recommendedName>
</protein>
<dbReference type="EC" id="3.2.1.8" evidence="10"/>
<dbReference type="PROSITE" id="PS00591">
    <property type="entry name" value="GH10_1"/>
    <property type="match status" value="1"/>
</dbReference>
<dbReference type="AlphaFoldDB" id="A0A0R3KWU0"/>
<dbReference type="SUPFAM" id="SSF51445">
    <property type="entry name" value="(Trans)glycosidases"/>
    <property type="match status" value="1"/>
</dbReference>
<accession>A0A0R3KWU0</accession>
<reference evidence="12 13" key="1">
    <citation type="submission" date="2014-03" db="EMBL/GenBank/DDBJ databases">
        <title>Bradyrhizobium valentinum sp. nov., isolated from effective nodules of Lupinus mariae-josephae, a lupine endemic of basic-lime soils in Eastern Spain.</title>
        <authorList>
            <person name="Duran D."/>
            <person name="Rey L."/>
            <person name="Navarro A."/>
            <person name="Busquets A."/>
            <person name="Imperial J."/>
            <person name="Ruiz-Argueso T."/>
        </authorList>
    </citation>
    <scope>NUCLEOTIDE SEQUENCE [LARGE SCALE GENOMIC DNA]</scope>
    <source>
        <strain evidence="12 13">LmjM3</strain>
    </source>
</reference>
<dbReference type="InterPro" id="IPR001000">
    <property type="entry name" value="GH10_dom"/>
</dbReference>
<evidence type="ECO:0000256" key="4">
    <source>
        <dbReference type="ARBA" id="ARBA00022729"/>
    </source>
</evidence>
<evidence type="ECO:0000256" key="10">
    <source>
        <dbReference type="RuleBase" id="RU361174"/>
    </source>
</evidence>
<dbReference type="RefSeq" id="WP_057853913.1">
    <property type="nucleotide sequence ID" value="NZ_LLXX01000173.1"/>
</dbReference>
<evidence type="ECO:0000256" key="5">
    <source>
        <dbReference type="ARBA" id="ARBA00022801"/>
    </source>
</evidence>
<feature type="active site" description="Nucleophile" evidence="9">
    <location>
        <position position="254"/>
    </location>
</feature>
<dbReference type="PRINTS" id="PR00134">
    <property type="entry name" value="GLHYDRLASE10"/>
</dbReference>
<evidence type="ECO:0000256" key="1">
    <source>
        <dbReference type="ARBA" id="ARBA00000681"/>
    </source>
</evidence>
<dbReference type="InterPro" id="IPR044846">
    <property type="entry name" value="GH10"/>
</dbReference>
<dbReference type="EMBL" id="LLXX01000173">
    <property type="protein sequence ID" value="KRQ99261.1"/>
    <property type="molecule type" value="Genomic_DNA"/>
</dbReference>
<dbReference type="Proteomes" id="UP000051913">
    <property type="component" value="Unassembled WGS sequence"/>
</dbReference>
<keyword evidence="3" id="KW-0858">Xylan degradation</keyword>
<keyword evidence="7 10" id="KW-0326">Glycosidase</keyword>
<comment type="catalytic activity">
    <reaction evidence="1 10">
        <text>Endohydrolysis of (1-&gt;4)-beta-D-xylosidic linkages in xylans.</text>
        <dbReference type="EC" id="3.2.1.8"/>
    </reaction>
</comment>
<dbReference type="Pfam" id="PF00331">
    <property type="entry name" value="Glyco_hydro_10"/>
    <property type="match status" value="1"/>
</dbReference>
<evidence type="ECO:0000256" key="3">
    <source>
        <dbReference type="ARBA" id="ARBA00022651"/>
    </source>
</evidence>
<dbReference type="PROSITE" id="PS51760">
    <property type="entry name" value="GH10_2"/>
    <property type="match status" value="1"/>
</dbReference>
<keyword evidence="6 10" id="KW-0119">Carbohydrate metabolism</keyword>
<evidence type="ECO:0000256" key="9">
    <source>
        <dbReference type="PROSITE-ProRule" id="PRU10061"/>
    </source>
</evidence>
<dbReference type="GO" id="GO:0045493">
    <property type="term" value="P:xylan catabolic process"/>
    <property type="evidence" value="ECO:0007669"/>
    <property type="project" value="UniProtKB-KW"/>
</dbReference>
<sequence>MDSLNVTARAKGLMFGAAAAPPTMLDPQYAALYQQHCGIVTTDVALKFGRVRPTSMAPNWTDADALLSWAEANGIKVKGHALIWNEYNPAWLWTESATGPDFGALTAPVTVQQAGWYFDKHIVETVGRYAGRIPIWDVVNEPIELAHGRADGMRSKTWMHVFGNKYVNRAFVRAHEADPAAKLFLNEANLERFAYEDHRVAFLALIDRLLDQGCPIHGVGLESHLIMWARATHEGIMWLLGELSERGLEVHISELDVHHAGNTAPALPTGTAAATIDAAVAAFVRPFLDDVLSFPCVTALMTWQLADKYSWLAGTAPRPLPFDSAYQAKPLAFEIEQALRNAPPRAAAP</sequence>
<keyword evidence="4" id="KW-0732">Signal</keyword>
<keyword evidence="5 10" id="KW-0378">Hydrolase</keyword>
<dbReference type="PANTHER" id="PTHR31490">
    <property type="entry name" value="GLYCOSYL HYDROLASE"/>
    <property type="match status" value="1"/>
</dbReference>
<dbReference type="Gene3D" id="3.20.20.80">
    <property type="entry name" value="Glycosidases"/>
    <property type="match status" value="1"/>
</dbReference>
<evidence type="ECO:0000256" key="6">
    <source>
        <dbReference type="ARBA" id="ARBA00023277"/>
    </source>
</evidence>
<evidence type="ECO:0000256" key="2">
    <source>
        <dbReference type="ARBA" id="ARBA00007495"/>
    </source>
</evidence>
<feature type="domain" description="GH10" evidence="11">
    <location>
        <begin position="1"/>
        <end position="338"/>
    </location>
</feature>
<evidence type="ECO:0000256" key="8">
    <source>
        <dbReference type="ARBA" id="ARBA00023326"/>
    </source>
</evidence>
<dbReference type="PANTHER" id="PTHR31490:SF88">
    <property type="entry name" value="BETA-XYLANASE"/>
    <property type="match status" value="1"/>
</dbReference>
<evidence type="ECO:0000313" key="12">
    <source>
        <dbReference type="EMBL" id="KRQ99261.1"/>
    </source>
</evidence>
<dbReference type="GO" id="GO:0031176">
    <property type="term" value="F:endo-1,4-beta-xylanase activity"/>
    <property type="evidence" value="ECO:0007669"/>
    <property type="project" value="UniProtKB-EC"/>
</dbReference>
<evidence type="ECO:0000313" key="13">
    <source>
        <dbReference type="Proteomes" id="UP000051913"/>
    </source>
</evidence>